<gene>
    <name evidence="5" type="ORF">PNOK_0767300</name>
</gene>
<dbReference type="EMBL" id="NBII01000008">
    <property type="protein sequence ID" value="PAV16053.1"/>
    <property type="molecule type" value="Genomic_DNA"/>
</dbReference>
<evidence type="ECO:0000256" key="3">
    <source>
        <dbReference type="SAM" id="MobiDB-lite"/>
    </source>
</evidence>
<dbReference type="Proteomes" id="UP000217199">
    <property type="component" value="Unassembled WGS sequence"/>
</dbReference>
<evidence type="ECO:0000313" key="5">
    <source>
        <dbReference type="EMBL" id="PAV16053.1"/>
    </source>
</evidence>
<keyword evidence="6" id="KW-1185">Reference proteome</keyword>
<dbReference type="Pfam" id="PF03097">
    <property type="entry name" value="BRO1"/>
    <property type="match status" value="1"/>
</dbReference>
<dbReference type="SMART" id="SM01041">
    <property type="entry name" value="BRO1"/>
    <property type="match status" value="1"/>
</dbReference>
<sequence>MSNQLAIPLKRTSTIPIRQAIQSYIRENIVDVHPEAFKYDIEQWEELRRDVTNDTIHVSRTQAAIKYNAQLTFILTKLPVDIGLDVPYFPALLPSDTPVVLRNLAYERAATLFNLAALYSQLAITEDRAHPDGIKRASAYYQNAAGSLSYLIGSALPALTQSLEVNTRVDELTESFLHSLEYLMLAQAQECVWQKAVMDHLKNGLVAKLAAKVASYYRLSYSSAQESTTSQAFPPEWISHIHAKQLHFEAAAQFRKSIDDVEANKYGLELSRLLEARNLAKKGYDLGRRAYVSRPVLNDVKSLLDILEKNIARAERDNDLIYHHDVPPTSALPVIQDISMVQSVVPAALQDPKAAIGKDNVIFGELVGWGAKVAIEIYLDRVRNWVKEEVTNRVTELDSLADSTLRELNLPACLEALDKQVGLPPSLLRKAEEVRLCDGPKSIDTTLESADLMSQRCREILDQAMDILDQEASEDEGIRKNAKKDGRVWDRLPSYEANVSLTNKEKRYRQMLTHAADADETVRSKWEQWEEAITRLTWEDKELEDWVPSTTAKPSKRKDPSQAQTQAHARALRVHLEALDDLRSERAQLASRANRLVDADDITPRIMREATAFELWTKVEPVMFEDTLDQEMNKYDKFKDGIEAGADKQVELLDLIRSRHEQFIQSRRQDPSILERERALQSLDLAYHKFREIIRNLEEGIKFYNDLSRILVQFREACKEWARSRRDEMRWLAQNFEALRIDEDDLPTPKATTGPLQPDLDVPNMSKPSAKKATGGVFDLPPPDSDEWQAAPPSPRKKR</sequence>
<name>A0A286U906_9AGAM</name>
<dbReference type="AlphaFoldDB" id="A0A286U906"/>
<dbReference type="OrthoDB" id="64867at2759"/>
<protein>
    <submittedName>
        <fullName evidence="5">PH-response regulator</fullName>
    </submittedName>
</protein>
<evidence type="ECO:0000256" key="1">
    <source>
        <dbReference type="ARBA" id="ARBA00038154"/>
    </source>
</evidence>
<dbReference type="InterPro" id="IPR004328">
    <property type="entry name" value="BRO1_dom"/>
</dbReference>
<dbReference type="InterPro" id="IPR038499">
    <property type="entry name" value="BRO1_sf"/>
</dbReference>
<dbReference type="PANTHER" id="PTHR23030">
    <property type="entry name" value="PCD6 INTERACTING PROTEIN-RELATED"/>
    <property type="match status" value="1"/>
</dbReference>
<comment type="similarity">
    <text evidence="1">Belongs to the palA/RIM20 family.</text>
</comment>
<evidence type="ECO:0000313" key="6">
    <source>
        <dbReference type="Proteomes" id="UP000217199"/>
    </source>
</evidence>
<dbReference type="PANTHER" id="PTHR23030:SF39">
    <property type="entry name" value="PROGRAMMED CELL DEATH 6-INTERACTING PROTEIN"/>
    <property type="match status" value="1"/>
</dbReference>
<feature type="domain" description="BRO1" evidence="4">
    <location>
        <begin position="3"/>
        <end position="401"/>
    </location>
</feature>
<dbReference type="STRING" id="2282107.A0A286U906"/>
<dbReference type="CDD" id="cd09241">
    <property type="entry name" value="BRO1_ScRim20-like"/>
    <property type="match status" value="1"/>
</dbReference>
<evidence type="ECO:0000259" key="4">
    <source>
        <dbReference type="PROSITE" id="PS51180"/>
    </source>
</evidence>
<dbReference type="Gene3D" id="1.25.40.280">
    <property type="entry name" value="alix/aip1 like domains"/>
    <property type="match status" value="1"/>
</dbReference>
<dbReference type="PROSITE" id="PS51180">
    <property type="entry name" value="BRO1"/>
    <property type="match status" value="1"/>
</dbReference>
<accession>A0A286U906</accession>
<feature type="region of interest" description="Disordered" evidence="3">
    <location>
        <begin position="743"/>
        <end position="799"/>
    </location>
</feature>
<dbReference type="GO" id="GO:0005768">
    <property type="term" value="C:endosome"/>
    <property type="evidence" value="ECO:0007669"/>
    <property type="project" value="TreeGrafter"/>
</dbReference>
<reference evidence="5 6" key="1">
    <citation type="journal article" date="2017" name="Mol. Ecol.">
        <title>Comparative and population genomic landscape of Phellinus noxius: A hypervariable fungus causing root rot in trees.</title>
        <authorList>
            <person name="Chung C.L."/>
            <person name="Lee T.J."/>
            <person name="Akiba M."/>
            <person name="Lee H.H."/>
            <person name="Kuo T.H."/>
            <person name="Liu D."/>
            <person name="Ke H.M."/>
            <person name="Yokoi T."/>
            <person name="Roa M.B."/>
            <person name="Lu M.J."/>
            <person name="Chang Y.Y."/>
            <person name="Ann P.J."/>
            <person name="Tsai J.N."/>
            <person name="Chen C.Y."/>
            <person name="Tzean S.S."/>
            <person name="Ota Y."/>
            <person name="Hattori T."/>
            <person name="Sahashi N."/>
            <person name="Liou R.F."/>
            <person name="Kikuchi T."/>
            <person name="Tsai I.J."/>
        </authorList>
    </citation>
    <scope>NUCLEOTIDE SEQUENCE [LARGE SCALE GENOMIC DNA]</scope>
    <source>
        <strain evidence="5 6">FFPRI411160</strain>
    </source>
</reference>
<feature type="coiled-coil region" evidence="2">
    <location>
        <begin position="572"/>
        <end position="599"/>
    </location>
</feature>
<evidence type="ECO:0000256" key="2">
    <source>
        <dbReference type="SAM" id="Coils"/>
    </source>
</evidence>
<feature type="region of interest" description="Disordered" evidence="3">
    <location>
        <begin position="546"/>
        <end position="568"/>
    </location>
</feature>
<dbReference type="InterPro" id="IPR025304">
    <property type="entry name" value="ALIX_V_dom"/>
</dbReference>
<proteinExistence type="inferred from homology"/>
<dbReference type="Gene3D" id="1.20.120.560">
    <property type="entry name" value="alix/aip1 in complex with the ypdl late domain"/>
    <property type="match status" value="1"/>
</dbReference>
<dbReference type="Pfam" id="PF13949">
    <property type="entry name" value="ALIX_LYPXL_bnd"/>
    <property type="match status" value="1"/>
</dbReference>
<keyword evidence="2" id="KW-0175">Coiled coil</keyword>
<organism evidence="5 6">
    <name type="scientific">Pyrrhoderma noxium</name>
    <dbReference type="NCBI Taxonomy" id="2282107"/>
    <lineage>
        <taxon>Eukaryota</taxon>
        <taxon>Fungi</taxon>
        <taxon>Dikarya</taxon>
        <taxon>Basidiomycota</taxon>
        <taxon>Agaricomycotina</taxon>
        <taxon>Agaricomycetes</taxon>
        <taxon>Hymenochaetales</taxon>
        <taxon>Hymenochaetaceae</taxon>
        <taxon>Pyrrhoderma</taxon>
    </lineage>
</organism>
<comment type="caution">
    <text evidence="5">The sequence shown here is derived from an EMBL/GenBank/DDBJ whole genome shotgun (WGS) entry which is preliminary data.</text>
</comment>
<dbReference type="InParanoid" id="A0A286U906"/>
<dbReference type="Gene3D" id="1.20.140.50">
    <property type="entry name" value="alix/aip1 like domains"/>
    <property type="match status" value="1"/>
</dbReference>